<proteinExistence type="predicted"/>
<protein>
    <submittedName>
        <fullName evidence="4">Uncharacterized protein</fullName>
    </submittedName>
</protein>
<sequence length="457" mass="51455">MRDKFKLLLSETGYVTPGKRLDEVRVLFMGRESFDSLSEQDRMYIYETHQKEITEKARQNFHELLLEQAELFYHVKSIAPSGTITQEDIREITHTLQEDSRYKALDRLESERTLLLLQHLGFVHCPKKEHCPAFPNCMDCLIEKIIANKASSNSRPSSGSWGGSGTKLGDYGQTCPQVNLVLLGNQGLAEDLQNIIRSVCEDDELEFENQIYSLDYRTIDGDVSLPQNSFKTVEFNPQGVVCAYSNETSLEYVRESLEKSLLRQLEEDEQNPPVTVLFAPDPDLDHNTAQNLHDEGANLADSLQCTFVDVGGSVGGEGRRFDSSLVTAALRSLVTSIQHRNHSVNIFNNGSLNRENEPDIRIIMCMLCGDPYSLENVLSPLLSHQWCQVTGERSISLQTFLDDCKRGVEVIVSSYHGAVDFREDLVHGFILVYSTKRKASLASLRAFSANIPNLPIQ</sequence>
<dbReference type="InterPro" id="IPR039007">
    <property type="entry name" value="pG1"/>
</dbReference>
<dbReference type="EMBL" id="CAXKWB010002032">
    <property type="protein sequence ID" value="CAL4066050.1"/>
    <property type="molecule type" value="Genomic_DNA"/>
</dbReference>
<dbReference type="AlphaFoldDB" id="A0AAV2PWX2"/>
<keyword evidence="5" id="KW-1185">Reference proteome</keyword>
<dbReference type="InterPro" id="IPR057284">
    <property type="entry name" value="FF_RHG35_4th"/>
</dbReference>
<dbReference type="PANTHER" id="PTHR46005:SF4">
    <property type="entry name" value="RHO GTPASE-ACTIVATING PROTEIN 190"/>
    <property type="match status" value="1"/>
</dbReference>
<evidence type="ECO:0000259" key="2">
    <source>
        <dbReference type="PROSITE" id="PS51852"/>
    </source>
</evidence>
<organism evidence="4 5">
    <name type="scientific">Meganyctiphanes norvegica</name>
    <name type="common">Northern krill</name>
    <name type="synonym">Thysanopoda norvegica</name>
    <dbReference type="NCBI Taxonomy" id="48144"/>
    <lineage>
        <taxon>Eukaryota</taxon>
        <taxon>Metazoa</taxon>
        <taxon>Ecdysozoa</taxon>
        <taxon>Arthropoda</taxon>
        <taxon>Crustacea</taxon>
        <taxon>Multicrustacea</taxon>
        <taxon>Malacostraca</taxon>
        <taxon>Eumalacostraca</taxon>
        <taxon>Eucarida</taxon>
        <taxon>Euphausiacea</taxon>
        <taxon>Euphausiidae</taxon>
        <taxon>Meganyctiphanes</taxon>
    </lineage>
</organism>
<reference evidence="4 5" key="1">
    <citation type="submission" date="2024-05" db="EMBL/GenBank/DDBJ databases">
        <authorList>
            <person name="Wallberg A."/>
        </authorList>
    </citation>
    <scope>NUCLEOTIDE SEQUENCE [LARGE SCALE GENOMIC DNA]</scope>
</reference>
<dbReference type="InterPro" id="IPR045786">
    <property type="entry name" value="RhoGAP_pG1_pG2"/>
</dbReference>
<dbReference type="PROSITE" id="PS51676">
    <property type="entry name" value="FF"/>
    <property type="match status" value="1"/>
</dbReference>
<dbReference type="InterPro" id="IPR036517">
    <property type="entry name" value="FF_domain_sf"/>
</dbReference>
<dbReference type="GO" id="GO:0050770">
    <property type="term" value="P:regulation of axonogenesis"/>
    <property type="evidence" value="ECO:0007669"/>
    <property type="project" value="TreeGrafter"/>
</dbReference>
<dbReference type="GO" id="GO:0005829">
    <property type="term" value="C:cytosol"/>
    <property type="evidence" value="ECO:0007669"/>
    <property type="project" value="TreeGrafter"/>
</dbReference>
<dbReference type="InterPro" id="IPR002713">
    <property type="entry name" value="FF_domain"/>
</dbReference>
<feature type="domain" description="PG2 pseudoGTPase" evidence="3">
    <location>
        <begin position="361"/>
        <end position="457"/>
    </location>
</feature>
<dbReference type="PROSITE" id="PS51852">
    <property type="entry name" value="PG1"/>
    <property type="match status" value="1"/>
</dbReference>
<evidence type="ECO:0000313" key="4">
    <source>
        <dbReference type="EMBL" id="CAL4066050.1"/>
    </source>
</evidence>
<dbReference type="PROSITE" id="PS51853">
    <property type="entry name" value="PG2"/>
    <property type="match status" value="1"/>
</dbReference>
<name>A0AAV2PWX2_MEGNR</name>
<comment type="caution">
    <text evidence="4">The sequence shown here is derived from an EMBL/GenBank/DDBJ whole genome shotgun (WGS) entry which is preliminary data.</text>
</comment>
<evidence type="ECO:0000313" key="5">
    <source>
        <dbReference type="Proteomes" id="UP001497623"/>
    </source>
</evidence>
<dbReference type="GO" id="GO:0008361">
    <property type="term" value="P:regulation of cell size"/>
    <property type="evidence" value="ECO:0007669"/>
    <property type="project" value="TreeGrafter"/>
</dbReference>
<feature type="non-terminal residue" evidence="4">
    <location>
        <position position="457"/>
    </location>
</feature>
<feature type="domain" description="PG1 pseudoGTPase" evidence="2">
    <location>
        <begin position="172"/>
        <end position="344"/>
    </location>
</feature>
<evidence type="ECO:0000259" key="3">
    <source>
        <dbReference type="PROSITE" id="PS51853"/>
    </source>
</evidence>
<feature type="domain" description="FF" evidence="1">
    <location>
        <begin position="53"/>
        <end position="122"/>
    </location>
</feature>
<dbReference type="Proteomes" id="UP001497623">
    <property type="component" value="Unassembled WGS sequence"/>
</dbReference>
<dbReference type="GO" id="GO:0007266">
    <property type="term" value="P:Rho protein signal transduction"/>
    <property type="evidence" value="ECO:0007669"/>
    <property type="project" value="TreeGrafter"/>
</dbReference>
<dbReference type="Pfam" id="PF19518">
    <property type="entry name" value="RhoGAP_pG1_pG2"/>
    <property type="match status" value="1"/>
</dbReference>
<dbReference type="Pfam" id="PF23083">
    <property type="entry name" value="FF_RHG35_4th"/>
    <property type="match status" value="1"/>
</dbReference>
<dbReference type="InterPro" id="IPR039006">
    <property type="entry name" value="RhoGAP_pG2"/>
</dbReference>
<dbReference type="CDD" id="cd22207">
    <property type="entry name" value="pseudoGTPaseD_p190RhoGAP"/>
    <property type="match status" value="1"/>
</dbReference>
<evidence type="ECO:0000259" key="1">
    <source>
        <dbReference type="PROSITE" id="PS51676"/>
    </source>
</evidence>
<accession>A0AAV2PWX2</accession>
<gene>
    <name evidence="4" type="ORF">MNOR_LOCUS5297</name>
</gene>
<dbReference type="GO" id="GO:0005096">
    <property type="term" value="F:GTPase activator activity"/>
    <property type="evidence" value="ECO:0007669"/>
    <property type="project" value="TreeGrafter"/>
</dbReference>
<dbReference type="Gene3D" id="1.10.10.440">
    <property type="entry name" value="FF domain"/>
    <property type="match status" value="1"/>
</dbReference>
<dbReference type="InterPro" id="IPR051978">
    <property type="entry name" value="Rho-GAP_domain"/>
</dbReference>
<dbReference type="PANTHER" id="PTHR46005">
    <property type="entry name" value="RHO GTPASE-ACTIVATING PROTEIN 190"/>
    <property type="match status" value="1"/>
</dbReference>